<sequence>MKKVLVFIVVCLLCGCEQDAYEKGEGKYSLMRGDFVEAQINGNKQVMSVITDDGEQLPLTEPYTAKWIAKADTVYRCMLFYNKLKSLGRQTAEIVSMAQVPCPMVKPLKDFDREFRTDPVKFESLWLSKSAKYLNIYLQLKTGVTDDTSAVQQLAILTDTVISHVDGTRTRHLLLHHDQNRVPEYYSTKAYISIPTQKLDADSVSIFLNTYSGPIQKTLFLRK</sequence>
<dbReference type="InterPro" id="IPR038179">
    <property type="entry name" value="NigD-like_N_sf"/>
</dbReference>
<dbReference type="AlphaFoldDB" id="A0A1H5XLN0"/>
<dbReference type="Gene3D" id="2.40.50.500">
    <property type="entry name" value="NigD-like N-terminal OB domain"/>
    <property type="match status" value="1"/>
</dbReference>
<reference evidence="2 3" key="1">
    <citation type="submission" date="2016-10" db="EMBL/GenBank/DDBJ databases">
        <authorList>
            <person name="de Groot N.N."/>
        </authorList>
    </citation>
    <scope>NUCLEOTIDE SEQUENCE [LARGE SCALE GENOMIC DNA]</scope>
    <source>
        <strain evidence="2 3">AR32</strain>
    </source>
</reference>
<dbReference type="InterPro" id="IPR035376">
    <property type="entry name" value="NigD_C"/>
</dbReference>
<organism evidence="2 3">
    <name type="scientific">Xylanibacter ruminicola</name>
    <name type="common">Prevotella ruminicola</name>
    <dbReference type="NCBI Taxonomy" id="839"/>
    <lineage>
        <taxon>Bacteria</taxon>
        <taxon>Pseudomonadati</taxon>
        <taxon>Bacteroidota</taxon>
        <taxon>Bacteroidia</taxon>
        <taxon>Bacteroidales</taxon>
        <taxon>Prevotellaceae</taxon>
        <taxon>Xylanibacter</taxon>
    </lineage>
</organism>
<feature type="domain" description="NigD-like C-terminal" evidence="1">
    <location>
        <begin position="109"/>
        <end position="213"/>
    </location>
</feature>
<dbReference type="PROSITE" id="PS51257">
    <property type="entry name" value="PROKAR_LIPOPROTEIN"/>
    <property type="match status" value="1"/>
</dbReference>
<protein>
    <submittedName>
        <fullName evidence="2">NigD-like protein</fullName>
    </submittedName>
</protein>
<gene>
    <name evidence="2" type="ORF">SAMN05216354_0036</name>
</gene>
<dbReference type="Proteomes" id="UP000236735">
    <property type="component" value="Unassembled WGS sequence"/>
</dbReference>
<proteinExistence type="predicted"/>
<dbReference type="RefSeq" id="WP_103916281.1">
    <property type="nucleotide sequence ID" value="NZ_FNUV01000010.1"/>
</dbReference>
<name>A0A1H5XLN0_XYLRU</name>
<evidence type="ECO:0000313" key="2">
    <source>
        <dbReference type="EMBL" id="SEG12651.1"/>
    </source>
</evidence>
<dbReference type="Gene3D" id="2.60.40.2370">
    <property type="entry name" value="NigD-like, C-terminal beta sandwich domain"/>
    <property type="match status" value="1"/>
</dbReference>
<dbReference type="EMBL" id="FNUV01000010">
    <property type="protein sequence ID" value="SEG12651.1"/>
    <property type="molecule type" value="Genomic_DNA"/>
</dbReference>
<evidence type="ECO:0000313" key="3">
    <source>
        <dbReference type="Proteomes" id="UP000236735"/>
    </source>
</evidence>
<dbReference type="Pfam" id="PF17415">
    <property type="entry name" value="NigD_C"/>
    <property type="match status" value="1"/>
</dbReference>
<dbReference type="InterPro" id="IPR038143">
    <property type="entry name" value="NigD-like_C_dom_sf"/>
</dbReference>
<accession>A0A1H5XLN0</accession>
<evidence type="ECO:0000259" key="1">
    <source>
        <dbReference type="Pfam" id="PF17415"/>
    </source>
</evidence>